<protein>
    <submittedName>
        <fullName evidence="2">RWD domain-containing protein 2A</fullName>
    </submittedName>
</protein>
<dbReference type="CDD" id="cd24163">
    <property type="entry name" value="RWDD2_C"/>
    <property type="match status" value="1"/>
</dbReference>
<dbReference type="PROSITE" id="PS50908">
    <property type="entry name" value="RWD"/>
    <property type="match status" value="1"/>
</dbReference>
<sequence>MLRSKPYGQEGLELQLIEVEMLKSMYPNPGEFELDDPTTLELVKAVVSGELELTGLENRLGYSIKVTVESNKKTLVAELVCNFPHEYPFVRPQIYTRVPEISRERHRQLREEMNNELENIVEGELAVGVLLEWLKEHLYTEVNYLLSEPSKKSEEKRCLEPGRDTFSRMWIFSHHIYSKVKRLEILDWGKELKLRGFCMPGKPGIICAEGITCDVEEFWHRVRRLSWKKIGIVEQEVFPWPESPEGKSALYKFQQFDELVLDARGGKGREYHMDLGQFSKYLEQHNSGHIFNTLFGLDSKNVEDGV</sequence>
<dbReference type="InterPro" id="IPR010541">
    <property type="entry name" value="Prp3_C"/>
</dbReference>
<dbReference type="AlphaFoldDB" id="A0AAD8B3D8"/>
<dbReference type="SUPFAM" id="SSF54495">
    <property type="entry name" value="UBC-like"/>
    <property type="match status" value="1"/>
</dbReference>
<dbReference type="Pfam" id="PF06544">
    <property type="entry name" value="Prp3_C"/>
    <property type="match status" value="1"/>
</dbReference>
<dbReference type="PIRSF" id="PIRSF038021">
    <property type="entry name" value="UCP038021_RWDD2"/>
    <property type="match status" value="1"/>
</dbReference>
<comment type="caution">
    <text evidence="2">The sequence shown here is derived from an EMBL/GenBank/DDBJ whole genome shotgun (WGS) entry which is preliminary data.</text>
</comment>
<feature type="domain" description="RWD" evidence="1">
    <location>
        <begin position="17"/>
        <end position="141"/>
    </location>
</feature>
<accession>A0AAD8B3D8</accession>
<dbReference type="Pfam" id="PF05773">
    <property type="entry name" value="RWD"/>
    <property type="match status" value="1"/>
</dbReference>
<evidence type="ECO:0000259" key="1">
    <source>
        <dbReference type="PROSITE" id="PS50908"/>
    </source>
</evidence>
<proteinExistence type="predicted"/>
<evidence type="ECO:0000313" key="3">
    <source>
        <dbReference type="Proteomes" id="UP001233172"/>
    </source>
</evidence>
<dbReference type="InterPro" id="IPR017359">
    <property type="entry name" value="Phi-like"/>
</dbReference>
<evidence type="ECO:0000313" key="2">
    <source>
        <dbReference type="EMBL" id="KAK0047339.1"/>
    </source>
</evidence>
<dbReference type="SMART" id="SM00591">
    <property type="entry name" value="RWD"/>
    <property type="match status" value="1"/>
</dbReference>
<keyword evidence="3" id="KW-1185">Reference proteome</keyword>
<name>A0AAD8B3D8_BIOPF</name>
<dbReference type="InterPro" id="IPR016135">
    <property type="entry name" value="UBQ-conjugating_enzyme/RWD"/>
</dbReference>
<dbReference type="PANTHER" id="PTHR15955">
    <property type="entry name" value="RWD DOMAIN CONTAINING PROTEIN 2"/>
    <property type="match status" value="1"/>
</dbReference>
<reference evidence="2" key="1">
    <citation type="journal article" date="2023" name="PLoS Negl. Trop. Dis.">
        <title>A genome sequence for Biomphalaria pfeifferi, the major vector snail for the human-infecting parasite Schistosoma mansoni.</title>
        <authorList>
            <person name="Bu L."/>
            <person name="Lu L."/>
            <person name="Laidemitt M.R."/>
            <person name="Zhang S.M."/>
            <person name="Mutuku M."/>
            <person name="Mkoji G."/>
            <person name="Steinauer M."/>
            <person name="Loker E.S."/>
        </authorList>
    </citation>
    <scope>NUCLEOTIDE SEQUENCE</scope>
    <source>
        <strain evidence="2">KasaAsao</strain>
    </source>
</reference>
<dbReference type="CDD" id="cd23829">
    <property type="entry name" value="RWD_RWDD2"/>
    <property type="match status" value="1"/>
</dbReference>
<dbReference type="EMBL" id="JASAOG010000152">
    <property type="protein sequence ID" value="KAK0047339.1"/>
    <property type="molecule type" value="Genomic_DNA"/>
</dbReference>
<gene>
    <name evidence="2" type="ORF">Bpfe_023191</name>
</gene>
<organism evidence="2 3">
    <name type="scientific">Biomphalaria pfeifferi</name>
    <name type="common">Bloodfluke planorb</name>
    <name type="synonym">Freshwater snail</name>
    <dbReference type="NCBI Taxonomy" id="112525"/>
    <lineage>
        <taxon>Eukaryota</taxon>
        <taxon>Metazoa</taxon>
        <taxon>Spiralia</taxon>
        <taxon>Lophotrochozoa</taxon>
        <taxon>Mollusca</taxon>
        <taxon>Gastropoda</taxon>
        <taxon>Heterobranchia</taxon>
        <taxon>Euthyneura</taxon>
        <taxon>Panpulmonata</taxon>
        <taxon>Hygrophila</taxon>
        <taxon>Lymnaeoidea</taxon>
        <taxon>Planorbidae</taxon>
        <taxon>Biomphalaria</taxon>
    </lineage>
</organism>
<dbReference type="InterPro" id="IPR006575">
    <property type="entry name" value="RWD_dom"/>
</dbReference>
<dbReference type="Gene3D" id="3.10.110.10">
    <property type="entry name" value="Ubiquitin Conjugating Enzyme"/>
    <property type="match status" value="1"/>
</dbReference>
<dbReference type="PANTHER" id="PTHR15955:SF8">
    <property type="entry name" value="RWD DOMAIN-CONTAINING PROTEIN 2B-RELATED"/>
    <property type="match status" value="1"/>
</dbReference>
<dbReference type="InterPro" id="IPR059181">
    <property type="entry name" value="RWDD2A-B_C"/>
</dbReference>
<dbReference type="Proteomes" id="UP001233172">
    <property type="component" value="Unassembled WGS sequence"/>
</dbReference>
<reference evidence="2" key="2">
    <citation type="submission" date="2023-04" db="EMBL/GenBank/DDBJ databases">
        <authorList>
            <person name="Bu L."/>
            <person name="Lu L."/>
            <person name="Laidemitt M.R."/>
            <person name="Zhang S.M."/>
            <person name="Mutuku M."/>
            <person name="Mkoji G."/>
            <person name="Steinauer M."/>
            <person name="Loker E.S."/>
        </authorList>
    </citation>
    <scope>NUCLEOTIDE SEQUENCE</scope>
    <source>
        <strain evidence="2">KasaAsao</strain>
        <tissue evidence="2">Whole Snail</tissue>
    </source>
</reference>